<name>A0A941ANI8_9BACI</name>
<dbReference type="Gene3D" id="3.40.50.300">
    <property type="entry name" value="P-loop containing nucleotide triphosphate hydrolases"/>
    <property type="match status" value="1"/>
</dbReference>
<dbReference type="SUPFAM" id="SSF52540">
    <property type="entry name" value="P-loop containing nucleoside triphosphate hydrolases"/>
    <property type="match status" value="1"/>
</dbReference>
<reference evidence="1" key="1">
    <citation type="submission" date="2021-03" db="EMBL/GenBank/DDBJ databases">
        <title>Bacillus suaedae sp. nov., isolated from Suaeda aralocaspica.</title>
        <authorList>
            <person name="Lei R.F.R."/>
        </authorList>
    </citation>
    <scope>NUCLEOTIDE SEQUENCE</scope>
    <source>
        <strain evidence="1">YZJH907-2</strain>
    </source>
</reference>
<dbReference type="Proteomes" id="UP000678228">
    <property type="component" value="Unassembled WGS sequence"/>
</dbReference>
<proteinExistence type="predicted"/>
<protein>
    <submittedName>
        <fullName evidence="1">AAA family ATPase</fullName>
    </submittedName>
</protein>
<evidence type="ECO:0000313" key="2">
    <source>
        <dbReference type="Proteomes" id="UP000678228"/>
    </source>
</evidence>
<dbReference type="AlphaFoldDB" id="A0A941ANI8"/>
<evidence type="ECO:0000313" key="1">
    <source>
        <dbReference type="EMBL" id="MBP3950876.1"/>
    </source>
</evidence>
<keyword evidence="2" id="KW-1185">Reference proteome</keyword>
<dbReference type="Pfam" id="PF13671">
    <property type="entry name" value="AAA_33"/>
    <property type="match status" value="1"/>
</dbReference>
<comment type="caution">
    <text evidence="1">The sequence shown here is derived from an EMBL/GenBank/DDBJ whole genome shotgun (WGS) entry which is preliminary data.</text>
</comment>
<organism evidence="1 2">
    <name type="scientific">Halalkalibacter suaedae</name>
    <dbReference type="NCBI Taxonomy" id="2822140"/>
    <lineage>
        <taxon>Bacteria</taxon>
        <taxon>Bacillati</taxon>
        <taxon>Bacillota</taxon>
        <taxon>Bacilli</taxon>
        <taxon>Bacillales</taxon>
        <taxon>Bacillaceae</taxon>
        <taxon>Halalkalibacter</taxon>
    </lineage>
</organism>
<dbReference type="RefSeq" id="WP_210596549.1">
    <property type="nucleotide sequence ID" value="NZ_JAGKSQ010000002.1"/>
</dbReference>
<dbReference type="InterPro" id="IPR027417">
    <property type="entry name" value="P-loop_NTPase"/>
</dbReference>
<dbReference type="EMBL" id="JAGKSQ010000002">
    <property type="protein sequence ID" value="MBP3950876.1"/>
    <property type="molecule type" value="Genomic_DNA"/>
</dbReference>
<gene>
    <name evidence="1" type="ORF">J7W16_06980</name>
</gene>
<accession>A0A941ANI8</accession>
<sequence length="186" mass="21501">MRKVIFISAPSGAGKTTVRKTLDETIASNFNNNIFKIEIDAMYKEINPNFRAKNHLEIWKKARENTGHLIKEKLDEGTEAIFVVGNTIFSDQRMQEVLKPIQAEDGVEFIHITLAPTRSELARRLKKRRGSVPKWIDSHLAEREPYLEAKWTNVIDNSKMTPEQTVTAIYEVIKYGRTMKSFFEDE</sequence>